<dbReference type="PANTHER" id="PTHR30595:SF6">
    <property type="entry name" value="SCHLAFEN ALBA-2 DOMAIN-CONTAINING PROTEIN"/>
    <property type="match status" value="1"/>
</dbReference>
<reference evidence="3" key="1">
    <citation type="submission" date="2019-04" db="EMBL/GenBank/DDBJ databases">
        <title>Moraxella osloensis CCUG 73412, isolated from corneal scrapings as causative agent of keratitis.</title>
        <authorList>
            <person name="Connolly G."/>
            <person name="Jaen-Luchoro D."/>
            <person name="Pinyeiro-Iglesias B."/>
            <person name="Curry A."/>
            <person name="Knowles S."/>
            <person name="Moore E.R.B."/>
        </authorList>
    </citation>
    <scope>NUCLEOTIDE SEQUENCE</scope>
    <source>
        <strain evidence="3">CCUG 73412</strain>
    </source>
</reference>
<evidence type="ECO:0000259" key="2">
    <source>
        <dbReference type="Pfam" id="PF04326"/>
    </source>
</evidence>
<accession>A0AAW6TH36</accession>
<dbReference type="InterPro" id="IPR038461">
    <property type="entry name" value="Schlafen_AlbA_2_dom_sf"/>
</dbReference>
<evidence type="ECO:0000313" key="3">
    <source>
        <dbReference type="EMBL" id="MDI4510833.1"/>
    </source>
</evidence>
<dbReference type="InterPro" id="IPR007421">
    <property type="entry name" value="Schlafen_AlbA_2_dom"/>
</dbReference>
<dbReference type="InterPro" id="IPR038475">
    <property type="entry name" value="RecG_C_sf"/>
</dbReference>
<dbReference type="AlphaFoldDB" id="A0AAW6TH36"/>
<dbReference type="Pfam" id="PF04326">
    <property type="entry name" value="SLFN_AlbA_2"/>
    <property type="match status" value="1"/>
</dbReference>
<dbReference type="EMBL" id="SSCJ01000013">
    <property type="protein sequence ID" value="MDI4510833.1"/>
    <property type="molecule type" value="Genomic_DNA"/>
</dbReference>
<proteinExistence type="predicted"/>
<dbReference type="Gene3D" id="3.30.565.60">
    <property type="match status" value="1"/>
</dbReference>
<organism evidence="3">
    <name type="scientific">Faucicola osloensis</name>
    <name type="common">Moraxella osloensis</name>
    <dbReference type="NCBI Taxonomy" id="34062"/>
    <lineage>
        <taxon>Bacteria</taxon>
        <taxon>Pseudomonadati</taxon>
        <taxon>Pseudomonadota</taxon>
        <taxon>Gammaproteobacteria</taxon>
        <taxon>Moraxellales</taxon>
        <taxon>Moraxellaceae</taxon>
        <taxon>Faucicola</taxon>
    </lineage>
</organism>
<name>A0AAW6TH36_FAUOS</name>
<feature type="region of interest" description="Disordered" evidence="1">
    <location>
        <begin position="511"/>
        <end position="542"/>
    </location>
</feature>
<evidence type="ECO:0000256" key="1">
    <source>
        <dbReference type="SAM" id="MobiDB-lite"/>
    </source>
</evidence>
<protein>
    <submittedName>
        <fullName evidence="3">AAA family ATPase</fullName>
    </submittedName>
</protein>
<dbReference type="PANTHER" id="PTHR30595">
    <property type="entry name" value="GLPR-RELATED TRANSCRIPTIONAL REPRESSOR"/>
    <property type="match status" value="1"/>
</dbReference>
<feature type="domain" description="Schlafen AlbA-2" evidence="2">
    <location>
        <begin position="20"/>
        <end position="147"/>
    </location>
</feature>
<sequence length="653" mass="74394">MSISQIIQQITENSLSELQESVDIECKLAGGKDGKGELPNSFWDSYSAFANTNGGVVILGVKEIKQNNTFEVSGIERVHQIKDDIFKTVNNKNKVSYNLLTDSNIFEWDIQGKTVLLVSVPRATRKQQPIFLDGNPFGNTFIRQHEGDFRLPDEQVKRLIAEQVKDSLDSDILPNFSLSDLDLTSLQAYRQRYTNFNPTSPWNDDDNQSFLTKIGGYGKNRETGEQGLTKAGLLMFGHQEAIYEIFPEYMLDYQERESDDDTVRWIDRIVPDGNWSGNLFDFYRKVSAKLPQDLKIPFKLKNGERQDDTPIHKAIREALVNSLVHADYSDRASVKIVKYTNHFYFRNPGLMRVPIEISLQGGESDCRNRNLHKMFRFINAGEQAGSGIPQILAGWRACHWQLPSLYEKREPNYQTVLELSMNDLFPNDVMQYLENEYGKEFLALSTDEQAILATIYLESEANHQRLKTLLPNHPADITKMLQHLVKQGMLVSTGGRWAIYSLANDNSLSNNNLSTETNDLNYPNNEPSYPNNESSYPNNESSYPNNEAKILEDTDLISVANPARRKKRLSNEQLRAIILQLCQHDFLSLAMVADLISRTTQTTQNHLTALVKEEKIAKKYPQNTHPSQAYRTTDKGLAYLQTLDDSPQQGCLI</sequence>
<dbReference type="Pfam" id="PF13749">
    <property type="entry name" value="HATPase_c_4"/>
    <property type="match status" value="1"/>
</dbReference>
<dbReference type="InterPro" id="IPR036390">
    <property type="entry name" value="WH_DNA-bd_sf"/>
</dbReference>
<dbReference type="Gene3D" id="3.30.950.30">
    <property type="entry name" value="Schlafen, AAA domain"/>
    <property type="match status" value="1"/>
</dbReference>
<comment type="caution">
    <text evidence="3">The sequence shown here is derived from an EMBL/GenBank/DDBJ whole genome shotgun (WGS) entry which is preliminary data.</text>
</comment>
<gene>
    <name evidence="3" type="ORF">E6P75_11575</name>
</gene>
<dbReference type="SUPFAM" id="SSF46785">
    <property type="entry name" value="Winged helix' DNA-binding domain"/>
    <property type="match status" value="1"/>
</dbReference>